<dbReference type="Gene3D" id="1.20.120.670">
    <property type="entry name" value="N-acetyl-b-d-glucoasminidase"/>
    <property type="match status" value="1"/>
</dbReference>
<dbReference type="Gene3D" id="3.20.20.80">
    <property type="entry name" value="Glycosidases"/>
    <property type="match status" value="1"/>
</dbReference>
<dbReference type="InterPro" id="IPR007781">
    <property type="entry name" value="NAGLU"/>
</dbReference>
<dbReference type="RefSeq" id="WP_117687859.1">
    <property type="nucleotide sequence ID" value="NZ_QSQN01000009.1"/>
</dbReference>
<keyword evidence="1" id="KW-0378">Hydrolase</keyword>
<dbReference type="SUPFAM" id="SSF49785">
    <property type="entry name" value="Galactose-binding domain-like"/>
    <property type="match status" value="4"/>
</dbReference>
<accession>A0A3E4LV17</accession>
<evidence type="ECO:0000256" key="3">
    <source>
        <dbReference type="SAM" id="SignalP"/>
    </source>
</evidence>
<evidence type="ECO:0000313" key="6">
    <source>
        <dbReference type="Proteomes" id="UP000260793"/>
    </source>
</evidence>
<dbReference type="EMBL" id="QSQN01000009">
    <property type="protein sequence ID" value="RGK41313.1"/>
    <property type="molecule type" value="Genomic_DNA"/>
</dbReference>
<dbReference type="GO" id="GO:0016798">
    <property type="term" value="F:hydrolase activity, acting on glycosyl bonds"/>
    <property type="evidence" value="ECO:0007669"/>
    <property type="project" value="UniProtKB-KW"/>
</dbReference>
<dbReference type="InterPro" id="IPR000421">
    <property type="entry name" value="FA58C"/>
</dbReference>
<dbReference type="Pfam" id="PF05089">
    <property type="entry name" value="NAGLU"/>
    <property type="match status" value="1"/>
</dbReference>
<dbReference type="GO" id="GO:0005975">
    <property type="term" value="P:carbohydrate metabolic process"/>
    <property type="evidence" value="ECO:0007669"/>
    <property type="project" value="UniProtKB-ARBA"/>
</dbReference>
<gene>
    <name evidence="5" type="ORF">DXD17_04580</name>
</gene>
<keyword evidence="2" id="KW-0326">Glycosidase</keyword>
<protein>
    <recommendedName>
        <fullName evidence="4">F5/8 type C domain-containing protein</fullName>
    </recommendedName>
</protein>
<dbReference type="InterPro" id="IPR008979">
    <property type="entry name" value="Galactose-bd-like_sf"/>
</dbReference>
<reference evidence="5 6" key="1">
    <citation type="submission" date="2018-08" db="EMBL/GenBank/DDBJ databases">
        <title>A genome reference for cultivated species of the human gut microbiota.</title>
        <authorList>
            <person name="Zou Y."/>
            <person name="Xue W."/>
            <person name="Luo G."/>
        </authorList>
    </citation>
    <scope>NUCLEOTIDE SEQUENCE [LARGE SCALE GENOMIC DNA]</scope>
    <source>
        <strain evidence="5 6">TF11-7</strain>
    </source>
</reference>
<dbReference type="Gene3D" id="3.30.379.10">
    <property type="entry name" value="Chitobiase/beta-hexosaminidase domain 2-like"/>
    <property type="match status" value="1"/>
</dbReference>
<keyword evidence="3" id="KW-0732">Signal</keyword>
<dbReference type="InterPro" id="IPR024733">
    <property type="entry name" value="NAGLU_tim-barrel"/>
</dbReference>
<organism evidence="5 6">
    <name type="scientific">[Ruminococcus] lactaris</name>
    <dbReference type="NCBI Taxonomy" id="46228"/>
    <lineage>
        <taxon>Bacteria</taxon>
        <taxon>Bacillati</taxon>
        <taxon>Bacillota</taxon>
        <taxon>Clostridia</taxon>
        <taxon>Lachnospirales</taxon>
        <taxon>Lachnospiraceae</taxon>
        <taxon>Mediterraneibacter</taxon>
    </lineage>
</organism>
<feature type="domain" description="F5/8 type C" evidence="4">
    <location>
        <begin position="327"/>
        <end position="477"/>
    </location>
</feature>
<name>A0A3E4LV17_9FIRM</name>
<evidence type="ECO:0000313" key="5">
    <source>
        <dbReference type="EMBL" id="RGK41313.1"/>
    </source>
</evidence>
<dbReference type="PANTHER" id="PTHR12872">
    <property type="entry name" value="ALPHA-N-ACETYLGLUCOSAMINIDASE"/>
    <property type="match status" value="1"/>
</dbReference>
<feature type="domain" description="F5/8 type C" evidence="4">
    <location>
        <begin position="1228"/>
        <end position="1384"/>
    </location>
</feature>
<evidence type="ECO:0000256" key="1">
    <source>
        <dbReference type="ARBA" id="ARBA00022801"/>
    </source>
</evidence>
<dbReference type="Pfam" id="PF00754">
    <property type="entry name" value="F5_F8_type_C"/>
    <property type="match status" value="2"/>
</dbReference>
<dbReference type="Pfam" id="PF12972">
    <property type="entry name" value="NAGLU_C"/>
    <property type="match status" value="1"/>
</dbReference>
<dbReference type="InterPro" id="IPR024240">
    <property type="entry name" value="NAGLU_N"/>
</dbReference>
<comment type="caution">
    <text evidence="5">The sequence shown here is derived from an EMBL/GenBank/DDBJ whole genome shotgun (WGS) entry which is preliminary data.</text>
</comment>
<dbReference type="InterPro" id="IPR029018">
    <property type="entry name" value="Hex-like_dom2"/>
</dbReference>
<feature type="chain" id="PRO_5017772820" description="F5/8 type C domain-containing protein" evidence="3">
    <location>
        <begin position="33"/>
        <end position="1655"/>
    </location>
</feature>
<dbReference type="Gene3D" id="2.60.120.260">
    <property type="entry name" value="Galactose-binding domain-like"/>
    <property type="match status" value="4"/>
</dbReference>
<evidence type="ECO:0000259" key="4">
    <source>
        <dbReference type="PROSITE" id="PS50022"/>
    </source>
</evidence>
<feature type="signal peptide" evidence="3">
    <location>
        <begin position="1"/>
        <end position="32"/>
    </location>
</feature>
<sequence length="1655" mass="182797">MKNAKFAGVQRLLSAVFAATVALTSVQIPVYATPQTQAAEQTSQLVNIAGDCEITVPSSQSGYGAERMTDGDSSTMWIQNDGTWPSTVSLKLPADNTKRIKKVVLKFESGQSAWGVNVTLSHALNNVTSDLVIDNTATVTSFDDGYEFTYDTALSFTHTFIELSNPTNNGAAGGFWPALAEVEIWAENESGEESLTNVAPAATITSVGGDYGTKSNLTDEDYSSLYVFNGGGMSTLPDGAWIEMELDREYPVKSMEAAFEHLSSDKNNFQFTFDVYGKSSTDTEWQQLFAGVNATRLDDGYLQTLTLDTIKNLKSVRIVITKITCTAGDPWPALAEFKIFADTSGSGSEDTESIACKKPVHTNAGGVVSRINDGSTTNLWTGERYPAYVDIDLEANYNLDEIQVYTPSAGYSQYSVYTSMDGRDFDKLAEKSDKESCPAEGESYEANKKEARIVRVYVEYQSESSKSLINEIRVLGTPSGTPVQETPAVQVEDFKDSKYNVTVTDQDTINEVKGIIERRIGAAYKDWFTFELADAENGYDYYDLSQSNGKIHIKGNNGVSLATGLNYYLKYFCNVNISQVGDQVSMPESIVPVEGTVHKETTFPVRYSYNYCTLSYSMAFWGEEEWRNELDWLALNGVNVVLDATAQEEVWRRFLTELGYTHQEVKDFIAGPAYYAWAYMANLSGYGGPVHDTWFTERTELARKNQLIMRKLGMQPVLQGYSGMVPVDITSKDSSAEVIKQGTWCSFQRPSMLKTDSKSFTKYAELFYKVQKEVYGDSAHYYATDPFHEGGNTGGMDSAVISQKVLASMMTSDPEATWVIQSWQGNPTTALLQGLGNNRDHALVLDLYAEKTPHWNETNPGAYGGAEGGGEFLNTPWVYCMLNNFGGRLGLHGHIDNYVKGIVNASRQADHMAGIGITPEASVNNPVLYDLFFETIWADDGDNLETIDLDKWFKNYVTRRYGADSDSAYQAMEILHDTVYNPNLNMKGQGAPESVVNARPGLNIGAASTWGNAVVDYDKKELEKAAGLLLADYDKLKNSAGYQYDLANVLEQVLSNTAQEYQKKMAAAFRSGDAEEFSTLSDKFLSIIDMVEKVTGTQKEFLVGTWINGAKKLAENSDDFTKELYELNARSLITTWGSYDQAISGGLIDYSNRQWAGLTNDYYKMRWEKWITERKKELAGESYTNYSAQDWFEMEWAWARGINKYSGTPNGLDLQGLGTDVLANYSLTNMPKDPAEDDSRDLPLEGMTATAGSEQATTGSEGPASAVLDQTTGTIWHSKWSGDARENLWIDIALGESKTVTGLRMLPRSGGGNGTITSYRIEISNDHGKTYQKVATGTWNSSDSWKMVEFHAIQATNVRLYAVESVSDTSNIFASAAEIRIMGPATAIVPAEETIVNIATPSKEADLSSAQAAKETDKYTVSTVWKDATGTTVTAISKDKNATHDYTAKITLTPVTGYSFDKTSVPDTLTLKLNDQRTVEAIPVTDSVLNDDGTVTITYQFSNMFQGGSLRMDQSSPEKSTNMRFGYDFKLPEASSEKDEISFKGCTWYYGVAEDDLKNTFSPDKTNFITNPDKKGAEYYRSNIVFTNLSSGAYKRSVYARILVKYTVNGKERSVMGTFVDSRSVSMIVEGILANTNADQTEKDYAQKIKDAILK</sequence>
<dbReference type="PANTHER" id="PTHR12872:SF1">
    <property type="entry name" value="ALPHA-N-ACETYLGLUCOSAMINIDASE"/>
    <property type="match status" value="1"/>
</dbReference>
<dbReference type="InterPro" id="IPR024732">
    <property type="entry name" value="NAGLU_C"/>
</dbReference>
<dbReference type="Proteomes" id="UP000260793">
    <property type="component" value="Unassembled WGS sequence"/>
</dbReference>
<proteinExistence type="predicted"/>
<evidence type="ECO:0000256" key="2">
    <source>
        <dbReference type="ARBA" id="ARBA00023295"/>
    </source>
</evidence>
<dbReference type="Pfam" id="PF12971">
    <property type="entry name" value="NAGLU_N"/>
    <property type="match status" value="1"/>
</dbReference>
<dbReference type="PROSITE" id="PS50022">
    <property type="entry name" value="FA58C_3"/>
    <property type="match status" value="2"/>
</dbReference>